<dbReference type="GO" id="GO:0004113">
    <property type="term" value="F:2',3'-cyclic-nucleotide 3'-phosphodiesterase activity"/>
    <property type="evidence" value="ECO:0007669"/>
    <property type="project" value="InterPro"/>
</dbReference>
<feature type="short sequence motif" description="HXTX 2" evidence="2">
    <location>
        <begin position="123"/>
        <end position="126"/>
    </location>
</feature>
<feature type="active site" description="Proton acceptor" evidence="2">
    <location>
        <position position="123"/>
    </location>
</feature>
<evidence type="ECO:0000313" key="3">
    <source>
        <dbReference type="EMBL" id="TFZ41127.1"/>
    </source>
</evidence>
<dbReference type="PANTHER" id="PTHR35561:SF1">
    <property type="entry name" value="RNA 2',3'-CYCLIC PHOSPHODIESTERASE"/>
    <property type="match status" value="1"/>
</dbReference>
<dbReference type="Pfam" id="PF13563">
    <property type="entry name" value="2_5_RNA_ligase2"/>
    <property type="match status" value="1"/>
</dbReference>
<feature type="short sequence motif" description="HXTX 1" evidence="2">
    <location>
        <begin position="40"/>
        <end position="43"/>
    </location>
</feature>
<feature type="active site" description="Proton donor" evidence="2">
    <location>
        <position position="40"/>
    </location>
</feature>
<dbReference type="InterPro" id="IPR009097">
    <property type="entry name" value="Cyclic_Pdiesterase"/>
</dbReference>
<dbReference type="PANTHER" id="PTHR35561">
    <property type="entry name" value="RNA 2',3'-CYCLIC PHOSPHODIESTERASE"/>
    <property type="match status" value="1"/>
</dbReference>
<sequence>MRLFIAVNFDEKTLNNIYKEVNSLKDQSLKGRFVHKEHIHLTIKFLGDVLDEKVKEIQKMIFNTHFDPFEIAISGLGVFHNKHGDIYWLGVKENEDLSRLYNDIHYRLKQMDLKVQERDYTPHITLGRNVVLRDKLEKIDFTDFSYMVEQISLFKSFNDENRLIHEVIAESKRDKTFRAKK</sequence>
<dbReference type="Proteomes" id="UP000298381">
    <property type="component" value="Unassembled WGS sequence"/>
</dbReference>
<keyword evidence="1 2" id="KW-0378">Hydrolase</keyword>
<comment type="catalytic activity">
    <reaction evidence="2">
        <text>a 3'-end 2',3'-cyclophospho-ribonucleotide-RNA + H2O = a 3'-end 2'-phospho-ribonucleotide-RNA + H(+)</text>
        <dbReference type="Rhea" id="RHEA:11828"/>
        <dbReference type="Rhea" id="RHEA-COMP:10464"/>
        <dbReference type="Rhea" id="RHEA-COMP:17353"/>
        <dbReference type="ChEBI" id="CHEBI:15377"/>
        <dbReference type="ChEBI" id="CHEBI:15378"/>
        <dbReference type="ChEBI" id="CHEBI:83064"/>
        <dbReference type="ChEBI" id="CHEBI:173113"/>
        <dbReference type="EC" id="3.1.4.58"/>
    </reaction>
</comment>
<dbReference type="OrthoDB" id="9789350at2"/>
<evidence type="ECO:0000256" key="2">
    <source>
        <dbReference type="HAMAP-Rule" id="MF_01940"/>
    </source>
</evidence>
<comment type="function">
    <text evidence="2">Hydrolyzes RNA 2',3'-cyclic phosphodiester to an RNA 2'-phosphomonoester.</text>
</comment>
<protein>
    <recommendedName>
        <fullName evidence="2">RNA 2',3'-cyclic phosphodiesterase</fullName>
        <shortName evidence="2">RNA 2',3'-CPDase</shortName>
        <ecNumber evidence="2">3.1.4.58</ecNumber>
    </recommendedName>
</protein>
<dbReference type="Gene3D" id="3.90.1140.10">
    <property type="entry name" value="Cyclic phosphodiesterase"/>
    <property type="match status" value="1"/>
</dbReference>
<name>A0A4Z0D8B3_9FIRM</name>
<dbReference type="NCBIfam" id="TIGR02258">
    <property type="entry name" value="2_5_ligase"/>
    <property type="match status" value="1"/>
</dbReference>
<reference evidence="3 4" key="1">
    <citation type="submission" date="2019-03" db="EMBL/GenBank/DDBJ databases">
        <title>Draft genome sequence data and analysis of a Fermenting Bacterium, Soehngenia longevitae strain 1933PT, isolated from petroleum reservoir in Azerbaijan.</title>
        <authorList>
            <person name="Grouzdev D.S."/>
            <person name="Bidzhieva S.K."/>
            <person name="Sokolova D.S."/>
            <person name="Tourova T.P."/>
            <person name="Poltaraus A.B."/>
            <person name="Nazina T.N."/>
        </authorList>
    </citation>
    <scope>NUCLEOTIDE SEQUENCE [LARGE SCALE GENOMIC DNA]</scope>
    <source>
        <strain evidence="3 4">1933P</strain>
    </source>
</reference>
<proteinExistence type="inferred from homology"/>
<evidence type="ECO:0000313" key="4">
    <source>
        <dbReference type="Proteomes" id="UP000298381"/>
    </source>
</evidence>
<dbReference type="AlphaFoldDB" id="A0A4Z0D8B3"/>
<organism evidence="3 4">
    <name type="scientific">Soehngenia longivitae</name>
    <dbReference type="NCBI Taxonomy" id="2562294"/>
    <lineage>
        <taxon>Bacteria</taxon>
        <taxon>Bacillati</taxon>
        <taxon>Bacillota</taxon>
        <taxon>Tissierellia</taxon>
        <taxon>Tissierellales</taxon>
        <taxon>Tissierellaceae</taxon>
        <taxon>Soehngenia</taxon>
    </lineage>
</organism>
<comment type="caution">
    <text evidence="3">The sequence shown here is derived from an EMBL/GenBank/DDBJ whole genome shotgun (WGS) entry which is preliminary data.</text>
</comment>
<dbReference type="EC" id="3.1.4.58" evidence="2"/>
<dbReference type="RefSeq" id="WP_135270608.1">
    <property type="nucleotide sequence ID" value="NZ_SRIB01000003.1"/>
</dbReference>
<dbReference type="InterPro" id="IPR004175">
    <property type="entry name" value="RNA_CPDase"/>
</dbReference>
<dbReference type="EMBL" id="SRIB01000003">
    <property type="protein sequence ID" value="TFZ41127.1"/>
    <property type="molecule type" value="Genomic_DNA"/>
</dbReference>
<dbReference type="GO" id="GO:0008664">
    <property type="term" value="F:RNA 2',3'-cyclic 3'-phosphodiesterase activity"/>
    <property type="evidence" value="ECO:0007669"/>
    <property type="project" value="UniProtKB-EC"/>
</dbReference>
<accession>A0A4Z0D8B3</accession>
<dbReference type="SUPFAM" id="SSF55144">
    <property type="entry name" value="LigT-like"/>
    <property type="match status" value="1"/>
</dbReference>
<evidence type="ECO:0000256" key="1">
    <source>
        <dbReference type="ARBA" id="ARBA00022801"/>
    </source>
</evidence>
<dbReference type="HAMAP" id="MF_01940">
    <property type="entry name" value="RNA_CPDase"/>
    <property type="match status" value="1"/>
</dbReference>
<gene>
    <name evidence="3" type="primary">thpR</name>
    <name evidence="3" type="ORF">E4100_03240</name>
</gene>
<keyword evidence="4" id="KW-1185">Reference proteome</keyword>
<comment type="similarity">
    <text evidence="2">Belongs to the 2H phosphoesterase superfamily. ThpR family.</text>
</comment>